<reference evidence="8 9" key="1">
    <citation type="submission" date="2019-06" db="EMBL/GenBank/DDBJ databases">
        <title>Sequencing the genomes of 1000 actinobacteria strains.</title>
        <authorList>
            <person name="Klenk H.-P."/>
        </authorList>
    </citation>
    <scope>NUCLEOTIDE SEQUENCE [LARGE SCALE GENOMIC DNA]</scope>
    <source>
        <strain evidence="8 9">DSM 20169</strain>
    </source>
</reference>
<proteinExistence type="inferred from homology"/>
<feature type="transmembrane region" description="Helical" evidence="7">
    <location>
        <begin position="103"/>
        <end position="125"/>
    </location>
</feature>
<comment type="subunit">
    <text evidence="7">The Tat system comprises two distinct complexes: a TatABC complex, containing multiple copies of TatA, TatB and TatC subunits, and a separate TatA complex, containing only TatA subunits. Substrates initially bind to the TatABC complex, which probably triggers association of the separate TatA complex to form the active translocon.</text>
</comment>
<keyword evidence="7" id="KW-1003">Cell membrane</keyword>
<dbReference type="Proteomes" id="UP000317209">
    <property type="component" value="Unassembled WGS sequence"/>
</dbReference>
<dbReference type="GO" id="GO:0009977">
    <property type="term" value="F:proton motive force dependent protein transmembrane transporter activity"/>
    <property type="evidence" value="ECO:0007669"/>
    <property type="project" value="TreeGrafter"/>
</dbReference>
<keyword evidence="4 7" id="KW-1133">Transmembrane helix</keyword>
<keyword evidence="3 7" id="KW-0653">Protein transport</keyword>
<dbReference type="HAMAP" id="MF_00902">
    <property type="entry name" value="TatC"/>
    <property type="match status" value="1"/>
</dbReference>
<dbReference type="AlphaFoldDB" id="A0A543BIP6"/>
<dbReference type="PRINTS" id="PR01840">
    <property type="entry name" value="TATCFAMILY"/>
</dbReference>
<accession>A0A543BIP6</accession>
<evidence type="ECO:0000256" key="7">
    <source>
        <dbReference type="HAMAP-Rule" id="MF_00902"/>
    </source>
</evidence>
<dbReference type="Pfam" id="PF00902">
    <property type="entry name" value="TatC"/>
    <property type="match status" value="1"/>
</dbReference>
<protein>
    <recommendedName>
        <fullName evidence="7">Sec-independent protein translocase protein TatC</fullName>
    </recommendedName>
</protein>
<feature type="transmembrane region" description="Helical" evidence="7">
    <location>
        <begin position="70"/>
        <end position="91"/>
    </location>
</feature>
<evidence type="ECO:0000256" key="3">
    <source>
        <dbReference type="ARBA" id="ARBA00022927"/>
    </source>
</evidence>
<keyword evidence="5 7" id="KW-0811">Translocation</keyword>
<dbReference type="GO" id="GO:0065002">
    <property type="term" value="P:intracellular protein transmembrane transport"/>
    <property type="evidence" value="ECO:0007669"/>
    <property type="project" value="TreeGrafter"/>
</dbReference>
<comment type="caution">
    <text evidence="8">The sequence shown here is derived from an EMBL/GenBank/DDBJ whole genome shotgun (WGS) entry which is preliminary data.</text>
</comment>
<dbReference type="InterPro" id="IPR002033">
    <property type="entry name" value="TatC"/>
</dbReference>
<dbReference type="PANTHER" id="PTHR30371:SF0">
    <property type="entry name" value="SEC-INDEPENDENT PROTEIN TRANSLOCASE PROTEIN TATC, CHLOROPLASTIC-RELATED"/>
    <property type="match status" value="1"/>
</dbReference>
<dbReference type="NCBIfam" id="TIGR00945">
    <property type="entry name" value="tatC"/>
    <property type="match status" value="1"/>
</dbReference>
<sequence length="255" mass="27429">MSIGGHLVELRRRLFISAIAVLIGVVVGFFLSEFLIIVMSAPVRAIEEGQGRAFLNFTNVTSAFDLRMKIALTVGIVVASPVWLYQIWAYLVPALTRKEIGVAAGFVSAALPLFLLGCFAGWYVLPHIVVLMLGFTPEAAGNFLDAATYYDFVLKLTIAVGVAFVLPVFLVLLNAVGVLAASSIIRGWRWAILVIVIFTAFATPAADVVSMVVLAVPMIALYFAAYGVAYLHDRRAAKRRAREAGVLLAAEGLPG</sequence>
<keyword evidence="7" id="KW-0813">Transport</keyword>
<keyword evidence="2 7" id="KW-0812">Transmembrane</keyword>
<feature type="transmembrane region" description="Helical" evidence="7">
    <location>
        <begin position="212"/>
        <end position="232"/>
    </location>
</feature>
<evidence type="ECO:0000256" key="5">
    <source>
        <dbReference type="ARBA" id="ARBA00023010"/>
    </source>
</evidence>
<evidence type="ECO:0000256" key="4">
    <source>
        <dbReference type="ARBA" id="ARBA00022989"/>
    </source>
</evidence>
<evidence type="ECO:0000313" key="8">
    <source>
        <dbReference type="EMBL" id="TQL84739.1"/>
    </source>
</evidence>
<dbReference type="RefSeq" id="WP_141870766.1">
    <property type="nucleotide sequence ID" value="NZ_VFOX01000001.1"/>
</dbReference>
<evidence type="ECO:0000256" key="2">
    <source>
        <dbReference type="ARBA" id="ARBA00022692"/>
    </source>
</evidence>
<dbReference type="EMBL" id="VFOX01000001">
    <property type="protein sequence ID" value="TQL84739.1"/>
    <property type="molecule type" value="Genomic_DNA"/>
</dbReference>
<feature type="transmembrane region" description="Helical" evidence="7">
    <location>
        <begin position="14"/>
        <end position="39"/>
    </location>
</feature>
<dbReference type="PANTHER" id="PTHR30371">
    <property type="entry name" value="SEC-INDEPENDENT PROTEIN TRANSLOCASE PROTEIN TATC"/>
    <property type="match status" value="1"/>
</dbReference>
<comment type="function">
    <text evidence="7">Part of the twin-arginine translocation (Tat) system that transports large folded proteins containing a characteristic twin-arginine motif in their signal peptide across membranes. Together with TatB, TatC is part of a receptor directly interacting with Tat signal peptides.</text>
</comment>
<dbReference type="GO" id="GO:0033281">
    <property type="term" value="C:TAT protein transport complex"/>
    <property type="evidence" value="ECO:0007669"/>
    <property type="project" value="UniProtKB-UniRule"/>
</dbReference>
<gene>
    <name evidence="7" type="primary">tatC</name>
    <name evidence="8" type="ORF">FB560_0331</name>
</gene>
<comment type="subcellular location">
    <subcellularLocation>
        <location evidence="7">Cell membrane</location>
        <topology evidence="7">Multi-pass membrane protein</topology>
    </subcellularLocation>
    <subcellularLocation>
        <location evidence="1">Membrane</location>
        <topology evidence="1">Multi-pass membrane protein</topology>
    </subcellularLocation>
</comment>
<dbReference type="OrthoDB" id="9777044at2"/>
<dbReference type="GO" id="GO:0043953">
    <property type="term" value="P:protein transport by the Tat complex"/>
    <property type="evidence" value="ECO:0007669"/>
    <property type="project" value="UniProtKB-UniRule"/>
</dbReference>
<feature type="transmembrane region" description="Helical" evidence="7">
    <location>
        <begin position="188"/>
        <end position="206"/>
    </location>
</feature>
<evidence type="ECO:0000313" key="9">
    <source>
        <dbReference type="Proteomes" id="UP000317209"/>
    </source>
</evidence>
<feature type="transmembrane region" description="Helical" evidence="7">
    <location>
        <begin position="152"/>
        <end position="176"/>
    </location>
</feature>
<keyword evidence="9" id="KW-1185">Reference proteome</keyword>
<name>A0A543BIP6_9MICO</name>
<organism evidence="8 9">
    <name type="scientific">Microbacterium saperdae</name>
    <dbReference type="NCBI Taxonomy" id="69368"/>
    <lineage>
        <taxon>Bacteria</taxon>
        <taxon>Bacillati</taxon>
        <taxon>Actinomycetota</taxon>
        <taxon>Actinomycetes</taxon>
        <taxon>Micrococcales</taxon>
        <taxon>Microbacteriaceae</taxon>
        <taxon>Microbacterium</taxon>
    </lineage>
</organism>
<keyword evidence="6 7" id="KW-0472">Membrane</keyword>
<evidence type="ECO:0000256" key="6">
    <source>
        <dbReference type="ARBA" id="ARBA00023136"/>
    </source>
</evidence>
<comment type="similarity">
    <text evidence="7">Belongs to the TatC family.</text>
</comment>
<evidence type="ECO:0000256" key="1">
    <source>
        <dbReference type="ARBA" id="ARBA00004141"/>
    </source>
</evidence>